<organism evidence="3 4">
    <name type="scientific">Phycomyces blakesleeanus (strain ATCC 8743b / DSM 1359 / FGSC 10004 / NBRC 33097 / NRRL 1555)</name>
    <dbReference type="NCBI Taxonomy" id="763407"/>
    <lineage>
        <taxon>Eukaryota</taxon>
        <taxon>Fungi</taxon>
        <taxon>Fungi incertae sedis</taxon>
        <taxon>Mucoromycota</taxon>
        <taxon>Mucoromycotina</taxon>
        <taxon>Mucoromycetes</taxon>
        <taxon>Mucorales</taxon>
        <taxon>Phycomycetaceae</taxon>
        <taxon>Phycomyces</taxon>
    </lineage>
</organism>
<feature type="compositionally biased region" description="Low complexity" evidence="2">
    <location>
        <begin position="341"/>
        <end position="359"/>
    </location>
</feature>
<feature type="compositionally biased region" description="Basic and acidic residues" evidence="2">
    <location>
        <begin position="266"/>
        <end position="282"/>
    </location>
</feature>
<feature type="region of interest" description="Disordered" evidence="2">
    <location>
        <begin position="1"/>
        <end position="25"/>
    </location>
</feature>
<evidence type="ECO:0000313" key="3">
    <source>
        <dbReference type="EMBL" id="OAD66657.1"/>
    </source>
</evidence>
<proteinExistence type="predicted"/>
<gene>
    <name evidence="3" type="ORF">PHYBLDRAFT_71913</name>
</gene>
<dbReference type="VEuPathDB" id="FungiDB:PHYBLDRAFT_71913"/>
<dbReference type="GeneID" id="29003465"/>
<evidence type="ECO:0000313" key="4">
    <source>
        <dbReference type="Proteomes" id="UP000077315"/>
    </source>
</evidence>
<dbReference type="STRING" id="763407.A0A167JT58"/>
<feature type="region of interest" description="Disordered" evidence="2">
    <location>
        <begin position="321"/>
        <end position="370"/>
    </location>
</feature>
<evidence type="ECO:0000256" key="2">
    <source>
        <dbReference type="SAM" id="MobiDB-lite"/>
    </source>
</evidence>
<protein>
    <submittedName>
        <fullName evidence="3">Uncharacterized protein</fullName>
    </submittedName>
</protein>
<accession>A0A167JT58</accession>
<dbReference type="AlphaFoldDB" id="A0A167JT58"/>
<dbReference type="Proteomes" id="UP000077315">
    <property type="component" value="Unassembled WGS sequence"/>
</dbReference>
<dbReference type="EMBL" id="KV441001">
    <property type="protein sequence ID" value="OAD66657.1"/>
    <property type="molecule type" value="Genomic_DNA"/>
</dbReference>
<sequence>MSCIPSPVPQPSLITAKPRASPLSAGHRIARPVSTRPTRIPIKPANHARLSSTTSNITGRPTLLPVPVKHFLSRTPSPSIPKPKPPTLIPSKSRVPTSIVHAAPKPATTTPPINTNTTLNNTAVNTNTNTNTNANANQNPTTTTNQTTPTSAINTIGRPAVQKRVPSSIAQIKDSLEKERQKNDEQRQCIEQQAAQINQLTTQLKTHKDQHNYTLEVVTQLRQELEAQKELQRQLRTEKETLERTQKESLDRISLVHQLQLERVREEERLKHQAPKQPEELRAPPTPPKHTVEQDHKKLEATMNDAIERLLNEVEQIEHTHRVSPTNIPISPHNPVRHGSRASSMSSISSSGALTSPGSEKGSRGGLADSWNARFAPTQAVSWPAPQPLTILKKAPVNPQPVYVTKSLVKQNIDLLNGINVIKNNSGHIDEDEEALLREVETEINSGKVSSLINIDDL</sequence>
<keyword evidence="4" id="KW-1185">Reference proteome</keyword>
<name>A0A167JT58_PHYB8</name>
<feature type="region of interest" description="Disordered" evidence="2">
    <location>
        <begin position="125"/>
        <end position="152"/>
    </location>
</feature>
<evidence type="ECO:0000256" key="1">
    <source>
        <dbReference type="SAM" id="Coils"/>
    </source>
</evidence>
<dbReference type="InParanoid" id="A0A167JT58"/>
<feature type="region of interest" description="Disordered" evidence="2">
    <location>
        <begin position="266"/>
        <end position="292"/>
    </location>
</feature>
<feature type="compositionally biased region" description="Pro residues" evidence="2">
    <location>
        <begin position="1"/>
        <end position="10"/>
    </location>
</feature>
<feature type="coiled-coil region" evidence="1">
    <location>
        <begin position="173"/>
        <end position="248"/>
    </location>
</feature>
<dbReference type="OrthoDB" id="2259405at2759"/>
<keyword evidence="1" id="KW-0175">Coiled coil</keyword>
<dbReference type="RefSeq" id="XP_018284697.1">
    <property type="nucleotide sequence ID" value="XM_018442559.1"/>
</dbReference>
<reference evidence="4" key="1">
    <citation type="submission" date="2015-06" db="EMBL/GenBank/DDBJ databases">
        <title>Expansion of signal transduction pathways in fungi by whole-genome duplication.</title>
        <authorList>
            <consortium name="DOE Joint Genome Institute"/>
            <person name="Corrochano L.M."/>
            <person name="Kuo A."/>
            <person name="Marcet-Houben M."/>
            <person name="Polaino S."/>
            <person name="Salamov A."/>
            <person name="Villalobos J.M."/>
            <person name="Alvarez M.I."/>
            <person name="Avalos J."/>
            <person name="Benito E.P."/>
            <person name="Benoit I."/>
            <person name="Burger G."/>
            <person name="Camino L.P."/>
            <person name="Canovas D."/>
            <person name="Cerda-Olmedo E."/>
            <person name="Cheng J.-F."/>
            <person name="Dominguez A."/>
            <person name="Elias M."/>
            <person name="Eslava A.P."/>
            <person name="Glaser F."/>
            <person name="Grimwood J."/>
            <person name="Gutierrez G."/>
            <person name="Heitman J."/>
            <person name="Henrissat B."/>
            <person name="Iturriaga E.A."/>
            <person name="Lang B.F."/>
            <person name="Lavin J.L."/>
            <person name="Lee S."/>
            <person name="Li W."/>
            <person name="Lindquist E."/>
            <person name="Lopez-Garcia S."/>
            <person name="Luque E.M."/>
            <person name="Marcos A.T."/>
            <person name="Martin J."/>
            <person name="McCluskey K."/>
            <person name="Medina H.R."/>
            <person name="Miralles-Duran A."/>
            <person name="Miyazaki A."/>
            <person name="Munoz-Torres E."/>
            <person name="Oguiza J.A."/>
            <person name="Ohm R."/>
            <person name="Olmedo M."/>
            <person name="Orejas M."/>
            <person name="Ortiz-Castellanos L."/>
            <person name="Pisabarro A.G."/>
            <person name="Rodriguez-Romero J."/>
            <person name="Ruiz-Herrera J."/>
            <person name="Ruiz-Vazquez R."/>
            <person name="Sanz C."/>
            <person name="Schackwitz W."/>
            <person name="Schmutz J."/>
            <person name="Shahriari M."/>
            <person name="Shelest E."/>
            <person name="Silva-Franco F."/>
            <person name="Soanes D."/>
            <person name="Syed K."/>
            <person name="Tagua V.G."/>
            <person name="Talbot N.J."/>
            <person name="Thon M."/>
            <person name="De vries R.P."/>
            <person name="Wiebenga A."/>
            <person name="Yadav J.S."/>
            <person name="Braun E.L."/>
            <person name="Baker S."/>
            <person name="Garre V."/>
            <person name="Horwitz B."/>
            <person name="Torres-Martinez S."/>
            <person name="Idnurm A."/>
            <person name="Herrera-Estrella A."/>
            <person name="Gabaldon T."/>
            <person name="Grigoriev I.V."/>
        </authorList>
    </citation>
    <scope>NUCLEOTIDE SEQUENCE [LARGE SCALE GENOMIC DNA]</scope>
    <source>
        <strain evidence="4">NRRL 1555(-)</strain>
    </source>
</reference>